<evidence type="ECO:0000313" key="2">
    <source>
        <dbReference type="Proteomes" id="UP000032141"/>
    </source>
</evidence>
<accession>A0A0D3AG35</accession>
<dbReference type="Proteomes" id="UP000032141">
    <property type="component" value="Chromosome C1"/>
</dbReference>
<evidence type="ECO:0000313" key="1">
    <source>
        <dbReference type="EnsemblPlants" id="Bo1g157590.1"/>
    </source>
</evidence>
<dbReference type="EnsemblPlants" id="Bo1g157590.1">
    <property type="protein sequence ID" value="Bo1g157590.1"/>
    <property type="gene ID" value="Bo1g157590"/>
</dbReference>
<protein>
    <submittedName>
        <fullName evidence="1">Uncharacterized protein</fullName>
    </submittedName>
</protein>
<dbReference type="eggNOG" id="KOG1075">
    <property type="taxonomic scope" value="Eukaryota"/>
</dbReference>
<dbReference type="Gramene" id="Bo1g157590.1">
    <property type="protein sequence ID" value="Bo1g157590.1"/>
    <property type="gene ID" value="Bo1g157590"/>
</dbReference>
<reference evidence="1" key="2">
    <citation type="submission" date="2015-03" db="UniProtKB">
        <authorList>
            <consortium name="EnsemblPlants"/>
        </authorList>
    </citation>
    <scope>IDENTIFICATION</scope>
</reference>
<dbReference type="HOGENOM" id="CLU_123031_0_0_1"/>
<sequence>MLVTRSSNAHRHYKHGHYHQHRQVLKPSLYQVCMPIWTICFGKNTIKKPNDDRDPYPWIIWYIWKAGNDKLFMGIDRDSLELVRYAESECHAWYNAKDSIPIPTQAPIVEETQALSLDNICMLDGSWTSTDQFSGIGWVWKDSTRKIQLIDYKDLIAMIKDPQLLNGAGGHSNSSDVLFGIQDQLRAKNA</sequence>
<organism evidence="1 2">
    <name type="scientific">Brassica oleracea var. oleracea</name>
    <dbReference type="NCBI Taxonomy" id="109376"/>
    <lineage>
        <taxon>Eukaryota</taxon>
        <taxon>Viridiplantae</taxon>
        <taxon>Streptophyta</taxon>
        <taxon>Embryophyta</taxon>
        <taxon>Tracheophyta</taxon>
        <taxon>Spermatophyta</taxon>
        <taxon>Magnoliopsida</taxon>
        <taxon>eudicotyledons</taxon>
        <taxon>Gunneridae</taxon>
        <taxon>Pentapetalae</taxon>
        <taxon>rosids</taxon>
        <taxon>malvids</taxon>
        <taxon>Brassicales</taxon>
        <taxon>Brassicaceae</taxon>
        <taxon>Brassiceae</taxon>
        <taxon>Brassica</taxon>
    </lineage>
</organism>
<proteinExistence type="predicted"/>
<name>A0A0D3AG35_BRAOL</name>
<reference evidence="1 2" key="1">
    <citation type="journal article" date="2014" name="Genome Biol.">
        <title>Transcriptome and methylome profiling reveals relics of genome dominance in the mesopolyploid Brassica oleracea.</title>
        <authorList>
            <person name="Parkin I.A."/>
            <person name="Koh C."/>
            <person name="Tang H."/>
            <person name="Robinson S.J."/>
            <person name="Kagale S."/>
            <person name="Clarke W.E."/>
            <person name="Town C.D."/>
            <person name="Nixon J."/>
            <person name="Krishnakumar V."/>
            <person name="Bidwell S.L."/>
            <person name="Denoeud F."/>
            <person name="Belcram H."/>
            <person name="Links M.G."/>
            <person name="Just J."/>
            <person name="Clarke C."/>
            <person name="Bender T."/>
            <person name="Huebert T."/>
            <person name="Mason A.S."/>
            <person name="Pires J.C."/>
            <person name="Barker G."/>
            <person name="Moore J."/>
            <person name="Walley P.G."/>
            <person name="Manoli S."/>
            <person name="Batley J."/>
            <person name="Edwards D."/>
            <person name="Nelson M.N."/>
            <person name="Wang X."/>
            <person name="Paterson A.H."/>
            <person name="King G."/>
            <person name="Bancroft I."/>
            <person name="Chalhoub B."/>
            <person name="Sharpe A.G."/>
        </authorList>
    </citation>
    <scope>NUCLEOTIDE SEQUENCE</scope>
    <source>
        <strain evidence="1 2">cv. TO1000</strain>
    </source>
</reference>
<keyword evidence="2" id="KW-1185">Reference proteome</keyword>
<dbReference type="AlphaFoldDB" id="A0A0D3AG35"/>